<dbReference type="InterPro" id="IPR007704">
    <property type="entry name" value="PIG-M"/>
</dbReference>
<feature type="transmembrane region" description="Helical" evidence="13">
    <location>
        <begin position="429"/>
        <end position="452"/>
    </location>
</feature>
<proteinExistence type="inferred from homology"/>
<name>A0A1I8Q911_STOCA</name>
<keyword evidence="6 13" id="KW-0808">Transferase</keyword>
<evidence type="ECO:0000256" key="4">
    <source>
        <dbReference type="ARBA" id="ARBA00022502"/>
    </source>
</evidence>
<comment type="similarity">
    <text evidence="3 13">Belongs to the PIGM family.</text>
</comment>
<feature type="transmembrane region" description="Helical" evidence="13">
    <location>
        <begin position="307"/>
        <end position="325"/>
    </location>
</feature>
<keyword evidence="8 13" id="KW-0256">Endoplasmic reticulum</keyword>
<evidence type="ECO:0000256" key="2">
    <source>
        <dbReference type="ARBA" id="ARBA00004687"/>
    </source>
</evidence>
<evidence type="ECO:0000313" key="14">
    <source>
        <dbReference type="EnsemblMetazoa" id="SCAU015005-PA"/>
    </source>
</evidence>
<evidence type="ECO:0000256" key="11">
    <source>
        <dbReference type="ARBA" id="ARBA00093408"/>
    </source>
</evidence>
<accession>A0A1I8Q911</accession>
<comment type="function">
    <text evidence="11 13">Catalytic subunit of the glycosylphosphatidylinositol-mannosyltransferase I complex which catalyzes the transfer of the first mannose, via an alpha-1,4 bond from a dolichol-phosphate-mannose (Dol-P-Man) to the glucosaminyl acyl phosphatidylinositol (GlcN-(acyl)PI) intermediate to generate alpha-D-Man-(1-&gt;4)-alpha-D-GlcN-(1-&gt;6)-(1-radyl,2-acyl-sn-glycero-3-phospho)-2-acyl-inositol and participates in the sixth step of the glycosylphosphatidylinositol-anchor biosynthesis.</text>
</comment>
<organism evidence="14 15">
    <name type="scientific">Stomoxys calcitrans</name>
    <name type="common">Stable fly</name>
    <name type="synonym">Conops calcitrans</name>
    <dbReference type="NCBI Taxonomy" id="35570"/>
    <lineage>
        <taxon>Eukaryota</taxon>
        <taxon>Metazoa</taxon>
        <taxon>Ecdysozoa</taxon>
        <taxon>Arthropoda</taxon>
        <taxon>Hexapoda</taxon>
        <taxon>Insecta</taxon>
        <taxon>Pterygota</taxon>
        <taxon>Neoptera</taxon>
        <taxon>Endopterygota</taxon>
        <taxon>Diptera</taxon>
        <taxon>Brachycera</taxon>
        <taxon>Muscomorpha</taxon>
        <taxon>Muscoidea</taxon>
        <taxon>Muscidae</taxon>
        <taxon>Stomoxys</taxon>
    </lineage>
</organism>
<reference evidence="14" key="1">
    <citation type="submission" date="2020-05" db="UniProtKB">
        <authorList>
            <consortium name="EnsemblMetazoa"/>
        </authorList>
    </citation>
    <scope>IDENTIFICATION</scope>
    <source>
        <strain evidence="14">USDA</strain>
    </source>
</reference>
<keyword evidence="5 13" id="KW-0328">Glycosyltransferase</keyword>
<keyword evidence="9 13" id="KW-1133">Transmembrane helix</keyword>
<dbReference type="OrthoDB" id="3821113at2759"/>
<dbReference type="GO" id="GO:0004376">
    <property type="term" value="F:GPI mannosyltransferase activity"/>
    <property type="evidence" value="ECO:0007669"/>
    <property type="project" value="InterPro"/>
</dbReference>
<evidence type="ECO:0000256" key="8">
    <source>
        <dbReference type="ARBA" id="ARBA00022824"/>
    </source>
</evidence>
<dbReference type="KEGG" id="scac:106095458"/>
<dbReference type="GO" id="GO:0006506">
    <property type="term" value="P:GPI anchor biosynthetic process"/>
    <property type="evidence" value="ECO:0007669"/>
    <property type="project" value="UniProtKB-UniPathway"/>
</dbReference>
<keyword evidence="10 13" id="KW-0472">Membrane</keyword>
<comment type="pathway">
    <text evidence="2 13">Glycolipid biosynthesis; glycosylphosphatidylinositol-anchor biosynthesis.</text>
</comment>
<feature type="transmembrane region" description="Helical" evidence="13">
    <location>
        <begin position="21"/>
        <end position="39"/>
    </location>
</feature>
<dbReference type="EnsemblMetazoa" id="SCAU015005-RA">
    <property type="protein sequence ID" value="SCAU015005-PA"/>
    <property type="gene ID" value="SCAU015005"/>
</dbReference>
<keyword evidence="4 13" id="KW-0337">GPI-anchor biosynthesis</keyword>
<dbReference type="Proteomes" id="UP000095300">
    <property type="component" value="Unassembled WGS sequence"/>
</dbReference>
<evidence type="ECO:0000256" key="5">
    <source>
        <dbReference type="ARBA" id="ARBA00022676"/>
    </source>
</evidence>
<keyword evidence="7 13" id="KW-0812">Transmembrane</keyword>
<dbReference type="UniPathway" id="UPA00196"/>
<evidence type="ECO:0000256" key="6">
    <source>
        <dbReference type="ARBA" id="ARBA00022679"/>
    </source>
</evidence>
<comment type="subcellular location">
    <subcellularLocation>
        <location evidence="1 13">Endoplasmic reticulum membrane</location>
        <topology evidence="1 13">Multi-pass membrane protein</topology>
    </subcellularLocation>
</comment>
<feature type="transmembrane region" description="Helical" evidence="13">
    <location>
        <begin position="402"/>
        <end position="422"/>
    </location>
</feature>
<keyword evidence="15" id="KW-1185">Reference proteome</keyword>
<dbReference type="PANTHER" id="PTHR12886">
    <property type="entry name" value="PIG-M MANNOSYLTRANSFERASE"/>
    <property type="match status" value="1"/>
</dbReference>
<dbReference type="GO" id="GO:0051751">
    <property type="term" value="F:alpha-1,4-mannosyltransferase activity"/>
    <property type="evidence" value="ECO:0007669"/>
    <property type="project" value="InterPro"/>
</dbReference>
<evidence type="ECO:0000256" key="1">
    <source>
        <dbReference type="ARBA" id="ARBA00004477"/>
    </source>
</evidence>
<gene>
    <name evidence="14" type="primary">106095458</name>
</gene>
<feature type="transmembrane region" description="Helical" evidence="13">
    <location>
        <begin position="260"/>
        <end position="286"/>
    </location>
</feature>
<dbReference type="AlphaFoldDB" id="A0A1I8Q911"/>
<dbReference type="EC" id="2.4.1.-" evidence="13"/>
<evidence type="ECO:0000256" key="3">
    <source>
        <dbReference type="ARBA" id="ARBA00011071"/>
    </source>
</evidence>
<evidence type="ECO:0000256" key="10">
    <source>
        <dbReference type="ARBA" id="ARBA00023136"/>
    </source>
</evidence>
<feature type="transmembrane region" description="Helical" evidence="13">
    <location>
        <begin position="211"/>
        <end position="240"/>
    </location>
</feature>
<dbReference type="PANTHER" id="PTHR12886:SF0">
    <property type="entry name" value="GPI MANNOSYLTRANSFERASE 1"/>
    <property type="match status" value="1"/>
</dbReference>
<dbReference type="Pfam" id="PF05007">
    <property type="entry name" value="Mannosyl_trans"/>
    <property type="match status" value="1"/>
</dbReference>
<dbReference type="GO" id="GO:1990529">
    <property type="term" value="C:glycosylphosphatidylinositol-mannosyltransferase I complex"/>
    <property type="evidence" value="ECO:0007669"/>
    <property type="project" value="TreeGrafter"/>
</dbReference>
<dbReference type="GO" id="GO:0005789">
    <property type="term" value="C:endoplasmic reticulum membrane"/>
    <property type="evidence" value="ECO:0007669"/>
    <property type="project" value="UniProtKB-SubCell"/>
</dbReference>
<sequence length="466" mass="54507">MAKVSLYYRLKERLLTLPFRFHIIVSILIRVIFIIYGTIHDQHSDVPFTDIDYIVVTDGARQLLAGNSPFNRHTYRYSPLYAFMQIPNVVLYREMGKFIYSCFDILVALLIYSIVRNELQSQCNKAVQYLLAKYGKATKFSASVNYGDSDTRKSPERIAKASACFWLYNPLTAVISTRGNGDSFSSFFVIFTLYLLIKSDDCRENLKKRNWLIFIAGCIHGFAIHLRLYPLLFSLAYYLTLSRGLVRSIKDFLRILLFPSFQQLLLVFGTLLSLTTFTCIFYKLYGWQYIYEGYLYHFIRKDIRHNFSLYFLMQYLSSGLGVGGQGMLEKIVILAPQFILILYLTIGFGQYRQTLPFCIFSVTYTLVTFNSVVTSQYFIWYMALLPLCINNFSQTMSMEKSAFYFGLWMLSQGLWLLPAYLLEFQMWNTFYWIGAQSVLFFVVNNLILARLIENYSFTSFKIRKLF</sequence>
<evidence type="ECO:0000256" key="9">
    <source>
        <dbReference type="ARBA" id="ARBA00022989"/>
    </source>
</evidence>
<evidence type="ECO:0000256" key="7">
    <source>
        <dbReference type="ARBA" id="ARBA00022692"/>
    </source>
</evidence>
<feature type="transmembrane region" description="Helical" evidence="13">
    <location>
        <begin position="98"/>
        <end position="115"/>
    </location>
</feature>
<protein>
    <recommendedName>
        <fullName evidence="12 13">GPI alpha-1,4-mannosyltransferase I, catalytic subunit</fullName>
        <ecNumber evidence="13">2.4.1.-</ecNumber>
    </recommendedName>
    <alternativeName>
        <fullName evidence="13">GPI mannosyltransferase I</fullName>
    </alternativeName>
</protein>
<evidence type="ECO:0000313" key="15">
    <source>
        <dbReference type="Proteomes" id="UP000095300"/>
    </source>
</evidence>
<feature type="transmembrane region" description="Helical" evidence="13">
    <location>
        <begin position="331"/>
        <end position="351"/>
    </location>
</feature>
<evidence type="ECO:0000256" key="12">
    <source>
        <dbReference type="ARBA" id="ARBA00093608"/>
    </source>
</evidence>
<dbReference type="VEuPathDB" id="VectorBase:SCAU015005"/>
<feature type="transmembrane region" description="Helical" evidence="13">
    <location>
        <begin position="358"/>
        <end position="382"/>
    </location>
</feature>
<evidence type="ECO:0000256" key="13">
    <source>
        <dbReference type="RuleBase" id="RU365064"/>
    </source>
</evidence>
<dbReference type="STRING" id="35570.A0A1I8Q911"/>